<keyword evidence="2 3" id="KW-0732">Signal</keyword>
<dbReference type="Proteomes" id="UP000500791">
    <property type="component" value="Chromosome"/>
</dbReference>
<dbReference type="PROSITE" id="PS51257">
    <property type="entry name" value="PROKAR_LIPOPROTEIN"/>
    <property type="match status" value="1"/>
</dbReference>
<feature type="signal peptide" evidence="3">
    <location>
        <begin position="1"/>
        <end position="20"/>
    </location>
</feature>
<evidence type="ECO:0000313" key="5">
    <source>
        <dbReference type="Proteomes" id="UP000500791"/>
    </source>
</evidence>
<dbReference type="InterPro" id="IPR007428">
    <property type="entry name" value="MlaA"/>
</dbReference>
<dbReference type="PRINTS" id="PR01805">
    <property type="entry name" value="VACJLIPOPROT"/>
</dbReference>
<dbReference type="PANTHER" id="PTHR30035:SF3">
    <property type="entry name" value="INTERMEMBRANE PHOSPHOLIPID TRANSPORT SYSTEM LIPOPROTEIN MLAA"/>
    <property type="match status" value="1"/>
</dbReference>
<keyword evidence="4" id="KW-0449">Lipoprotein</keyword>
<dbReference type="GO" id="GO:0120010">
    <property type="term" value="P:intermembrane phospholipid transfer"/>
    <property type="evidence" value="ECO:0007669"/>
    <property type="project" value="TreeGrafter"/>
</dbReference>
<evidence type="ECO:0000256" key="2">
    <source>
        <dbReference type="ARBA" id="ARBA00022729"/>
    </source>
</evidence>
<dbReference type="PANTHER" id="PTHR30035">
    <property type="entry name" value="LIPOPROTEIN VACJ-RELATED"/>
    <property type="match status" value="1"/>
</dbReference>
<dbReference type="AlphaFoldDB" id="A0A6G7VH34"/>
<proteinExistence type="inferred from homology"/>
<dbReference type="Pfam" id="PF04333">
    <property type="entry name" value="MlaA"/>
    <property type="match status" value="1"/>
</dbReference>
<organism evidence="4 5">
    <name type="scientific">Pontivivens nitratireducens</name>
    <dbReference type="NCBI Taxonomy" id="2758038"/>
    <lineage>
        <taxon>Bacteria</taxon>
        <taxon>Pseudomonadati</taxon>
        <taxon>Pseudomonadota</taxon>
        <taxon>Alphaproteobacteria</taxon>
        <taxon>Rhodobacterales</taxon>
        <taxon>Paracoccaceae</taxon>
        <taxon>Pontivivens</taxon>
    </lineage>
</organism>
<gene>
    <name evidence="4" type="ORF">G8E03_00460</name>
</gene>
<evidence type="ECO:0000256" key="1">
    <source>
        <dbReference type="ARBA" id="ARBA00010634"/>
    </source>
</evidence>
<evidence type="ECO:0000313" key="4">
    <source>
        <dbReference type="EMBL" id="QIK39359.1"/>
    </source>
</evidence>
<accession>A0A6G7VH34</accession>
<keyword evidence="5" id="KW-1185">Reference proteome</keyword>
<evidence type="ECO:0000256" key="3">
    <source>
        <dbReference type="SAM" id="SignalP"/>
    </source>
</evidence>
<protein>
    <submittedName>
        <fullName evidence="4">VacJ family lipoprotein</fullName>
    </submittedName>
</protein>
<dbReference type="GO" id="GO:0016020">
    <property type="term" value="C:membrane"/>
    <property type="evidence" value="ECO:0007669"/>
    <property type="project" value="InterPro"/>
</dbReference>
<sequence length="244" mass="25666">MKSALPAVVFSALFVMSACTGDTTDQTSLIADPLEPANRGIHAFNKGVDTVVLRPASQVYGAVLPEPVERTVENFIGNLALPGDIINNTLQGDTVALGDNLGRFLMNTTLGFGGLLDIAGEAGIPRHPADFGQTLAGYGVAEGPYVELPIFGPSTARDATGTVVDFVLNPFTWSESDTAEEVLITSGVVDAIDTRDDLGPVLDGILYESEDSYSAAKTAYIQNRRAFVNGTDGGDDGFVDIYAE</sequence>
<dbReference type="RefSeq" id="WP_166187376.1">
    <property type="nucleotide sequence ID" value="NZ_CP049811.1"/>
</dbReference>
<comment type="similarity">
    <text evidence="1">Belongs to the MlaA family.</text>
</comment>
<dbReference type="EMBL" id="CP049811">
    <property type="protein sequence ID" value="QIK39359.1"/>
    <property type="molecule type" value="Genomic_DNA"/>
</dbReference>
<name>A0A6G7VH34_9RHOB</name>
<reference evidence="4 5" key="1">
    <citation type="submission" date="2020-03" db="EMBL/GenBank/DDBJ databases">
        <title>Complete genome sequence of Monaibacterium sp. ALG8 with diverse plasmids.</title>
        <authorList>
            <person name="Sun C."/>
        </authorList>
    </citation>
    <scope>NUCLEOTIDE SEQUENCE [LARGE SCALE GENOMIC DNA]</scope>
    <source>
        <strain evidence="4 5">ALG8</strain>
    </source>
</reference>
<dbReference type="KEGG" id="mon:G8E03_00460"/>
<feature type="chain" id="PRO_5026305025" evidence="3">
    <location>
        <begin position="21"/>
        <end position="244"/>
    </location>
</feature>